<evidence type="ECO:0000313" key="4">
    <source>
        <dbReference type="EMBL" id="CCE71183.1"/>
    </source>
</evidence>
<protein>
    <submittedName>
        <fullName evidence="3">Uncharacterized protein</fullName>
    </submittedName>
</protein>
<keyword evidence="5" id="KW-1185">Reference proteome</keyword>
<dbReference type="eggNOG" id="arCOG02203">
    <property type="taxonomic scope" value="Archaea"/>
</dbReference>
<proteinExistence type="predicted"/>
<dbReference type="InterPro" id="IPR036525">
    <property type="entry name" value="Tubulin/FtsZ_GTPase_sf"/>
</dbReference>
<keyword evidence="2" id="KW-0342">GTP-binding</keyword>
<dbReference type="EMBL" id="AJ248288">
    <property type="protein sequence ID" value="CAB50616.1"/>
    <property type="molecule type" value="Genomic_DNA"/>
</dbReference>
<dbReference type="Proteomes" id="UP000009139">
    <property type="component" value="Chromosome"/>
</dbReference>
<dbReference type="EMBL" id="HE613800">
    <property type="protein sequence ID" value="CCE71183.1"/>
    <property type="molecule type" value="Genomic_DNA"/>
</dbReference>
<evidence type="ECO:0000313" key="6">
    <source>
        <dbReference type="Proteomes" id="UP000009139"/>
    </source>
</evidence>
<dbReference type="PIR" id="B75022">
    <property type="entry name" value="B75022"/>
</dbReference>
<gene>
    <name evidence="3" type="ordered locus">PAB1223</name>
</gene>
<dbReference type="HOGENOM" id="CLU_1068009_0_0_2"/>
<reference evidence="3" key="3">
    <citation type="journal article" date="2001" name="Genome Res.">
        <title>Genome evolution at the genus level: comparison of three complete genomes of hyperthermophilic archaea.</title>
        <authorList>
            <person name="Lecompte O."/>
            <person name="Ripp R."/>
            <person name="Puzos-Barbe V."/>
            <person name="Duprat S."/>
            <person name="Heilig R."/>
            <person name="Dietrich J."/>
            <person name="Thierry J.C."/>
            <person name="Poch O."/>
        </authorList>
    </citation>
    <scope>NUCLEOTIDE SEQUENCE</scope>
    <source>
        <strain evidence="3">Orsay</strain>
    </source>
</reference>
<keyword evidence="1" id="KW-0547">Nucleotide-binding</keyword>
<dbReference type="KEGG" id="pab:PAB1223"/>
<accession>Q9UXZ6</accession>
<evidence type="ECO:0000313" key="5">
    <source>
        <dbReference type="Proteomes" id="UP000000810"/>
    </source>
</evidence>
<dbReference type="GO" id="GO:0005525">
    <property type="term" value="F:GTP binding"/>
    <property type="evidence" value="ECO:0007669"/>
    <property type="project" value="UniProtKB-KW"/>
</dbReference>
<dbReference type="InterPro" id="IPR008280">
    <property type="entry name" value="Tub_FtsZ_C"/>
</dbReference>
<evidence type="ECO:0000256" key="1">
    <source>
        <dbReference type="ARBA" id="ARBA00022741"/>
    </source>
</evidence>
<dbReference type="STRING" id="272844.PAB1223"/>
<dbReference type="PATRIC" id="fig|272844.11.peg.1828"/>
<dbReference type="SUPFAM" id="SSF55307">
    <property type="entry name" value="Tubulin C-terminal domain-like"/>
    <property type="match status" value="1"/>
</dbReference>
<dbReference type="Proteomes" id="UP000000810">
    <property type="component" value="Chromosome"/>
</dbReference>
<dbReference type="Gene3D" id="3.40.50.1440">
    <property type="entry name" value="Tubulin/FtsZ, GTPase domain"/>
    <property type="match status" value="1"/>
</dbReference>
<evidence type="ECO:0000313" key="3">
    <source>
        <dbReference type="EMBL" id="CAB50616.1"/>
    </source>
</evidence>
<reference evidence="3" key="2">
    <citation type="journal article" date="2000" name="J. Mol. Biol.">
        <title>Archaeal homologs of eukaryotic methylation guide small nucleolar RNAs: lessons from the Pyrococcus genomes.</title>
        <authorList>
            <person name="Gaspin C."/>
            <person name="Cavaille J."/>
            <person name="Erauso G."/>
        </authorList>
    </citation>
    <scope>NUCLEOTIDE SEQUENCE</scope>
    <source>
        <strain evidence="3">Orsay</strain>
    </source>
</reference>
<reference evidence="3 5" key="4">
    <citation type="journal article" date="2003" name="Mol. Microbiol.">
        <title>An integrated analysis of the genome of the hyperthermophilic archaeon Pyrococcus abyssi.</title>
        <authorList>
            <person name="Cohen G."/>
            <person name="Barbe V."/>
            <person name="Flament D."/>
            <person name="Galperin M."/>
            <person name="Heilig R."/>
            <person name="Ripp R."/>
            <person name="Lecompte O."/>
            <person name="Prieur D."/>
            <person name="Poch O."/>
            <person name="Quellerou J."/>
            <person name="Thierry J.C."/>
            <person name="Van der Oost J."/>
            <person name="Weissenbach J."/>
            <person name="Zivanovic Y."/>
            <person name="Forterre P."/>
        </authorList>
    </citation>
    <scope>NUCLEOTIDE SEQUENCE [LARGE SCALE GENOMIC DNA]</scope>
    <source>
        <strain evidence="5">GE5 / Orsay</strain>
        <strain evidence="3">Orsay</strain>
    </source>
</reference>
<sequence length="247" mass="28777">MRPVFIGVGNHGIRIVLSVKCGGCKRVPINPNGYIFTRDLFIKKLEELLWGLEKNSHVWIIFEEKQINTRIVEEILDRAPGDLLKFAYVLSPGKELVFEEKPSWASYFETVFYDSLWEFLKGKEKKPLWQAYNEATLSIGEMFSKLYYYLKTQMLVNVDMADFMQIVRGGNVGILRILRTVDFEWHWGIWERGLINILAGKDISLEKVMGILSRFQEILKDKDVIWGVKTDEGIRGVEVLALLVRRW</sequence>
<dbReference type="OrthoDB" id="85717at2157"/>
<dbReference type="AlphaFoldDB" id="Q9UXZ6"/>
<evidence type="ECO:0000256" key="2">
    <source>
        <dbReference type="ARBA" id="ARBA00023134"/>
    </source>
</evidence>
<name>Q9UXZ6_PYRAB</name>
<organism evidence="3 5">
    <name type="scientific">Pyrococcus abyssi (strain GE5 / Orsay)</name>
    <dbReference type="NCBI Taxonomy" id="272844"/>
    <lineage>
        <taxon>Archaea</taxon>
        <taxon>Methanobacteriati</taxon>
        <taxon>Methanobacteriota</taxon>
        <taxon>Thermococci</taxon>
        <taxon>Thermococcales</taxon>
        <taxon>Thermococcaceae</taxon>
        <taxon>Pyrococcus</taxon>
    </lineage>
</organism>
<dbReference type="RefSeq" id="WP_010868829.1">
    <property type="nucleotide sequence ID" value="NC_000868.1"/>
</dbReference>
<reference evidence="4 6" key="5">
    <citation type="journal article" date="2012" name="Curr. Microbiol.">
        <title>Re-annotation of two hyperthermophilic archaea Pyrococcus abyssi GE5 and Pyrococcus furiosus DSM 3638.</title>
        <authorList>
            <person name="Gao J."/>
            <person name="Wang J."/>
        </authorList>
    </citation>
    <scope>GENOME REANNOTATION</scope>
    <source>
        <strain evidence="4">GE5</strain>
        <strain evidence="6">GE5 / Orsay</strain>
    </source>
</reference>
<reference evidence="3" key="1">
    <citation type="submission" date="1999-07" db="EMBL/GenBank/DDBJ databases">
        <authorList>
            <person name="Genoscope"/>
        </authorList>
    </citation>
    <scope>NUCLEOTIDE SEQUENCE</scope>
    <source>
        <strain evidence="3">Orsay</strain>
    </source>
</reference>